<keyword evidence="1" id="KW-1133">Transmembrane helix</keyword>
<dbReference type="InParanoid" id="A0A068VDG5"/>
<evidence type="ECO:0000256" key="1">
    <source>
        <dbReference type="SAM" id="Phobius"/>
    </source>
</evidence>
<dbReference type="AlphaFoldDB" id="A0A068VDG5"/>
<proteinExistence type="predicted"/>
<name>A0A068VDG5_COFCA</name>
<organism evidence="2 3">
    <name type="scientific">Coffea canephora</name>
    <name type="common">Robusta coffee</name>
    <dbReference type="NCBI Taxonomy" id="49390"/>
    <lineage>
        <taxon>Eukaryota</taxon>
        <taxon>Viridiplantae</taxon>
        <taxon>Streptophyta</taxon>
        <taxon>Embryophyta</taxon>
        <taxon>Tracheophyta</taxon>
        <taxon>Spermatophyta</taxon>
        <taxon>Magnoliopsida</taxon>
        <taxon>eudicotyledons</taxon>
        <taxon>Gunneridae</taxon>
        <taxon>Pentapetalae</taxon>
        <taxon>asterids</taxon>
        <taxon>lamiids</taxon>
        <taxon>Gentianales</taxon>
        <taxon>Rubiaceae</taxon>
        <taxon>Ixoroideae</taxon>
        <taxon>Gardenieae complex</taxon>
        <taxon>Bertiereae - Coffeeae clade</taxon>
        <taxon>Coffeeae</taxon>
        <taxon>Coffea</taxon>
    </lineage>
</organism>
<dbReference type="EMBL" id="HG739383">
    <property type="protein sequence ID" value="CDP18885.1"/>
    <property type="molecule type" value="Genomic_DNA"/>
</dbReference>
<keyword evidence="1" id="KW-0472">Membrane</keyword>
<evidence type="ECO:0000313" key="3">
    <source>
        <dbReference type="Proteomes" id="UP000295252"/>
    </source>
</evidence>
<evidence type="ECO:0000313" key="2">
    <source>
        <dbReference type="EMBL" id="CDP18885.1"/>
    </source>
</evidence>
<dbReference type="Proteomes" id="UP000295252">
    <property type="component" value="Unassembled WGS sequence"/>
</dbReference>
<protein>
    <submittedName>
        <fullName evidence="2">DH200=94 genomic scaffold, scaffold_299</fullName>
    </submittedName>
</protein>
<keyword evidence="1" id="KW-0812">Transmembrane</keyword>
<sequence>MANGQYTVGISFVSFFSFIFFPFLPINTSFRQGALFFPLFFHFSLLFVSLSFPPCSSPLRQSRRPSDPFLAGISDSLLFCLAPFECRALFGLKV</sequence>
<dbReference type="Gramene" id="CDP18885">
    <property type="protein sequence ID" value="CDP18885"/>
    <property type="gene ID" value="GSCOC_T00005838001"/>
</dbReference>
<accession>A0A068VDG5</accession>
<feature type="transmembrane region" description="Helical" evidence="1">
    <location>
        <begin position="6"/>
        <end position="26"/>
    </location>
</feature>
<keyword evidence="3" id="KW-1185">Reference proteome</keyword>
<gene>
    <name evidence="2" type="ORF">GSCOC_T00005838001</name>
</gene>
<reference evidence="3" key="1">
    <citation type="journal article" date="2014" name="Science">
        <title>The coffee genome provides insight into the convergent evolution of caffeine biosynthesis.</title>
        <authorList>
            <person name="Denoeud F."/>
            <person name="Carretero-Paulet L."/>
            <person name="Dereeper A."/>
            <person name="Droc G."/>
            <person name="Guyot R."/>
            <person name="Pietrella M."/>
            <person name="Zheng C."/>
            <person name="Alberti A."/>
            <person name="Anthony F."/>
            <person name="Aprea G."/>
            <person name="Aury J.M."/>
            <person name="Bento P."/>
            <person name="Bernard M."/>
            <person name="Bocs S."/>
            <person name="Campa C."/>
            <person name="Cenci A."/>
            <person name="Combes M.C."/>
            <person name="Crouzillat D."/>
            <person name="Da Silva C."/>
            <person name="Daddiego L."/>
            <person name="De Bellis F."/>
            <person name="Dussert S."/>
            <person name="Garsmeur O."/>
            <person name="Gayraud T."/>
            <person name="Guignon V."/>
            <person name="Jahn K."/>
            <person name="Jamilloux V."/>
            <person name="Joet T."/>
            <person name="Labadie K."/>
            <person name="Lan T."/>
            <person name="Leclercq J."/>
            <person name="Lepelley M."/>
            <person name="Leroy T."/>
            <person name="Li L.T."/>
            <person name="Librado P."/>
            <person name="Lopez L."/>
            <person name="Munoz A."/>
            <person name="Noel B."/>
            <person name="Pallavicini A."/>
            <person name="Perrotta G."/>
            <person name="Poncet V."/>
            <person name="Pot D."/>
            <person name="Priyono X."/>
            <person name="Rigoreau M."/>
            <person name="Rouard M."/>
            <person name="Rozas J."/>
            <person name="Tranchant-Dubreuil C."/>
            <person name="VanBuren R."/>
            <person name="Zhang Q."/>
            <person name="Andrade A.C."/>
            <person name="Argout X."/>
            <person name="Bertrand B."/>
            <person name="de Kochko A."/>
            <person name="Graziosi G."/>
            <person name="Henry R.J."/>
            <person name="Jayarama X."/>
            <person name="Ming R."/>
            <person name="Nagai C."/>
            <person name="Rounsley S."/>
            <person name="Sankoff D."/>
            <person name="Giuliano G."/>
            <person name="Albert V.A."/>
            <person name="Wincker P."/>
            <person name="Lashermes P."/>
        </authorList>
    </citation>
    <scope>NUCLEOTIDE SEQUENCE [LARGE SCALE GENOMIC DNA]</scope>
    <source>
        <strain evidence="3">cv. DH200-94</strain>
    </source>
</reference>
<feature type="transmembrane region" description="Helical" evidence="1">
    <location>
        <begin position="33"/>
        <end position="52"/>
    </location>
</feature>